<dbReference type="AlphaFoldDB" id="C3JB87"/>
<evidence type="ECO:0000313" key="2">
    <source>
        <dbReference type="Proteomes" id="UP000004295"/>
    </source>
</evidence>
<keyword evidence="2" id="KW-1185">Reference proteome</keyword>
<evidence type="ECO:0000313" key="1">
    <source>
        <dbReference type="EMBL" id="EEN82540.1"/>
    </source>
</evidence>
<protein>
    <submittedName>
        <fullName evidence="1">Uncharacterized protein</fullName>
    </submittedName>
</protein>
<sequence length="104" mass="12309">MVDMIKGQEKESHEEWWFVTIFTTQAKNKLESQLQTLAEGYKHQLLTDHEVEQIKSEAQQIIDNYDGRVKKKPKVDLYHAPWHSGLRLCESCHINLTLAIRYNR</sequence>
<dbReference type="EMBL" id="ACNN01000024">
    <property type="protein sequence ID" value="EEN82540.1"/>
    <property type="molecule type" value="Genomic_DNA"/>
</dbReference>
<reference evidence="1 2" key="1">
    <citation type="submission" date="2009-04" db="EMBL/GenBank/DDBJ databases">
        <authorList>
            <person name="Sebastian Y."/>
            <person name="Madupu R."/>
            <person name="Durkin A.S."/>
            <person name="Torralba M."/>
            <person name="Methe B."/>
            <person name="Sutton G.G."/>
            <person name="Strausberg R.L."/>
            <person name="Nelson K.E."/>
        </authorList>
    </citation>
    <scope>NUCLEOTIDE SEQUENCE [LARGE SCALE GENOMIC DNA]</scope>
    <source>
        <strain evidence="2">ATCC 35406 / BCRC 14492 / JCM 8526 / NCTC 13058 / HG 370</strain>
    </source>
</reference>
<organism evidence="1 2">
    <name type="scientific">Porphyromonas endodontalis (strain ATCC 35406 / DSM 24491 / JCM 8526 / CCUG 16442 / BCRC 14492 / NCTC 13058 / HG 370)</name>
    <name type="common">Bacteroides endodontalis</name>
    <dbReference type="NCBI Taxonomy" id="553175"/>
    <lineage>
        <taxon>Bacteria</taxon>
        <taxon>Pseudomonadati</taxon>
        <taxon>Bacteroidota</taxon>
        <taxon>Bacteroidia</taxon>
        <taxon>Bacteroidales</taxon>
        <taxon>Porphyromonadaceae</taxon>
        <taxon>Porphyromonas</taxon>
    </lineage>
</organism>
<name>C3JB87_POREA</name>
<proteinExistence type="predicted"/>
<gene>
    <name evidence="1" type="ORF">POREN0001_1530</name>
</gene>
<comment type="caution">
    <text evidence="1">The sequence shown here is derived from an EMBL/GenBank/DDBJ whole genome shotgun (WGS) entry which is preliminary data.</text>
</comment>
<accession>C3JB87</accession>
<dbReference type="STRING" id="553175.POREN0001_1530"/>
<dbReference type="Proteomes" id="UP000004295">
    <property type="component" value="Unassembled WGS sequence"/>
</dbReference>